<dbReference type="CDD" id="cd03221">
    <property type="entry name" value="ABCF_EF-3"/>
    <property type="match status" value="2"/>
</dbReference>
<dbReference type="InterPro" id="IPR027417">
    <property type="entry name" value="P-loop_NTPase"/>
</dbReference>
<dbReference type="GO" id="GO:0005524">
    <property type="term" value="F:ATP binding"/>
    <property type="evidence" value="ECO:0007669"/>
    <property type="project" value="UniProtKB-KW"/>
</dbReference>
<reference evidence="6 7" key="1">
    <citation type="submission" date="2021-01" db="EMBL/GenBank/DDBJ databases">
        <title>Genomic Encyclopedia of Type Strains, Phase IV (KMG-IV): sequencing the most valuable type-strain genomes for metagenomic binning, comparative biology and taxonomic classification.</title>
        <authorList>
            <person name="Goeker M."/>
        </authorList>
    </citation>
    <scope>NUCLEOTIDE SEQUENCE [LARGE SCALE GENOMIC DNA]</scope>
    <source>
        <strain evidence="6 7">DSM 28236</strain>
    </source>
</reference>
<protein>
    <submittedName>
        <fullName evidence="6">ATP-binding cassette subfamily F protein uup</fullName>
    </submittedName>
</protein>
<dbReference type="Gene3D" id="3.40.50.300">
    <property type="entry name" value="P-loop containing nucleotide triphosphate hydrolases"/>
    <property type="match status" value="2"/>
</dbReference>
<dbReference type="SUPFAM" id="SSF52540">
    <property type="entry name" value="P-loop containing nucleoside triphosphate hydrolases"/>
    <property type="match status" value="2"/>
</dbReference>
<feature type="compositionally biased region" description="Basic and acidic residues" evidence="4">
    <location>
        <begin position="537"/>
        <end position="557"/>
    </location>
</feature>
<gene>
    <name evidence="6" type="ORF">JOD45_001694</name>
</gene>
<dbReference type="Pfam" id="PF16326">
    <property type="entry name" value="ABC_tran_CTD"/>
    <property type="match status" value="1"/>
</dbReference>
<keyword evidence="2 6" id="KW-0067">ATP-binding</keyword>
<dbReference type="EMBL" id="JAFBER010000009">
    <property type="protein sequence ID" value="MBM7645483.1"/>
    <property type="molecule type" value="Genomic_DNA"/>
</dbReference>
<dbReference type="Pfam" id="PF00005">
    <property type="entry name" value="ABC_tran"/>
    <property type="match status" value="2"/>
</dbReference>
<evidence type="ECO:0000313" key="7">
    <source>
        <dbReference type="Proteomes" id="UP000808914"/>
    </source>
</evidence>
<dbReference type="InterPro" id="IPR003593">
    <property type="entry name" value="AAA+_ATPase"/>
</dbReference>
<feature type="region of interest" description="Disordered" evidence="4">
    <location>
        <begin position="537"/>
        <end position="568"/>
    </location>
</feature>
<dbReference type="InterPro" id="IPR017871">
    <property type="entry name" value="ABC_transporter-like_CS"/>
</dbReference>
<keyword evidence="3" id="KW-0175">Coiled coil</keyword>
<evidence type="ECO:0000313" key="6">
    <source>
        <dbReference type="EMBL" id="MBM7645483.1"/>
    </source>
</evidence>
<dbReference type="InterPro" id="IPR037118">
    <property type="entry name" value="Val-tRNA_synth_C_sf"/>
</dbReference>
<proteinExistence type="predicted"/>
<evidence type="ECO:0000259" key="5">
    <source>
        <dbReference type="PROSITE" id="PS50893"/>
    </source>
</evidence>
<feature type="coiled-coil region" evidence="3">
    <location>
        <begin position="570"/>
        <end position="635"/>
    </location>
</feature>
<organism evidence="6 7">
    <name type="scientific">Scopulibacillus daqui</name>
    <dbReference type="NCBI Taxonomy" id="1469162"/>
    <lineage>
        <taxon>Bacteria</taxon>
        <taxon>Bacillati</taxon>
        <taxon>Bacillota</taxon>
        <taxon>Bacilli</taxon>
        <taxon>Bacillales</taxon>
        <taxon>Sporolactobacillaceae</taxon>
        <taxon>Scopulibacillus</taxon>
    </lineage>
</organism>
<evidence type="ECO:0000256" key="1">
    <source>
        <dbReference type="ARBA" id="ARBA00022741"/>
    </source>
</evidence>
<dbReference type="InterPro" id="IPR051309">
    <property type="entry name" value="ABCF_ATPase"/>
</dbReference>
<dbReference type="PANTHER" id="PTHR42855:SF1">
    <property type="entry name" value="ABC TRANSPORTER DOMAIN-CONTAINING PROTEIN"/>
    <property type="match status" value="1"/>
</dbReference>
<comment type="caution">
    <text evidence="6">The sequence shown here is derived from an EMBL/GenBank/DDBJ whole genome shotgun (WGS) entry which is preliminary data.</text>
</comment>
<keyword evidence="1" id="KW-0547">Nucleotide-binding</keyword>
<sequence>MSLLSAENLYKTYGEKVLFDHISFVVSEQQRIGLIGVNGTGKSTLLKVIAGIESPDEGEILHANQFSIEYLPQNPEFTEELTVLEQIFKGGSPLMQVLRDYEQALADLEADPENAKKQEKFLAMQQKMDESDAWDANTLAKTILTKLNITDFSQSVKHLSGGQKKRVAIAKALIQPADLLILDEPTNHLDNETIEWLEEYLGQYPGALLLVTHDRYFLNRVTNRIFELDKGKLYTYDGNYELFLEKKAEREEKAISDERKRQNLLRRELAWLRRGAKARSTKQKARIGRVEKLQQQKSRVTEGQIDIAIGSSRLGNKVLEIEDVTAYYEGKPLIDHFSYIVTPGERLGIIGPNGSGKSTLLNILAGRTEPDSGSVEIGQTVKLGYYTQDNDNMNEDLRVIEYIKEAAEVIRTADGQVITAEQMLERFLFPREAQWTYIRKLSGGERRRLYLLRTLMGEPNVLFLDEPTNDLDTQTLTILEDYLDHFPGVVITVSHDRYFLDRVVDHLIAFEGNGVIRRFEGNYTEYLQVRNREKEKALKAERSKAKEEPQKSKDKKDRPKKLSYKDQQEWQQIEDRIAGLEEQLAALQKQIEEAGNDFDKVQELYQKQQDAEQELEQAMERWAELSLLVEEIENSRC</sequence>
<dbReference type="Gene3D" id="1.10.287.380">
    <property type="entry name" value="Valyl-tRNA synthetase, C-terminal domain"/>
    <property type="match status" value="1"/>
</dbReference>
<evidence type="ECO:0000256" key="4">
    <source>
        <dbReference type="SAM" id="MobiDB-lite"/>
    </source>
</evidence>
<feature type="domain" description="ABC transporter" evidence="5">
    <location>
        <begin position="4"/>
        <end position="255"/>
    </location>
</feature>
<evidence type="ECO:0000256" key="3">
    <source>
        <dbReference type="SAM" id="Coils"/>
    </source>
</evidence>
<dbReference type="InterPro" id="IPR032781">
    <property type="entry name" value="ABC_tran_Xtn"/>
</dbReference>
<name>A0ABS2PZK7_9BACL</name>
<dbReference type="InterPro" id="IPR032524">
    <property type="entry name" value="ABC_tran_C"/>
</dbReference>
<dbReference type="InterPro" id="IPR003439">
    <property type="entry name" value="ABC_transporter-like_ATP-bd"/>
</dbReference>
<accession>A0ABS2PZK7</accession>
<keyword evidence="7" id="KW-1185">Reference proteome</keyword>
<dbReference type="PANTHER" id="PTHR42855">
    <property type="entry name" value="ABC TRANSPORTER ATP-BINDING SUBUNIT"/>
    <property type="match status" value="1"/>
</dbReference>
<evidence type="ECO:0000256" key="2">
    <source>
        <dbReference type="ARBA" id="ARBA00022840"/>
    </source>
</evidence>
<dbReference type="RefSeq" id="WP_205003421.1">
    <property type="nucleotide sequence ID" value="NZ_JAFBER010000009.1"/>
</dbReference>
<dbReference type="Proteomes" id="UP000808914">
    <property type="component" value="Unassembled WGS sequence"/>
</dbReference>
<dbReference type="Pfam" id="PF12848">
    <property type="entry name" value="ABC_tran_Xtn"/>
    <property type="match status" value="1"/>
</dbReference>
<feature type="domain" description="ABC transporter" evidence="5">
    <location>
        <begin position="319"/>
        <end position="537"/>
    </location>
</feature>
<dbReference type="PROSITE" id="PS00211">
    <property type="entry name" value="ABC_TRANSPORTER_1"/>
    <property type="match status" value="1"/>
</dbReference>
<dbReference type="PROSITE" id="PS50893">
    <property type="entry name" value="ABC_TRANSPORTER_2"/>
    <property type="match status" value="2"/>
</dbReference>
<dbReference type="SMART" id="SM00382">
    <property type="entry name" value="AAA"/>
    <property type="match status" value="2"/>
</dbReference>